<organism evidence="3 4">
    <name type="scientific">Nonomuraea cypriaca</name>
    <dbReference type="NCBI Taxonomy" id="1187855"/>
    <lineage>
        <taxon>Bacteria</taxon>
        <taxon>Bacillati</taxon>
        <taxon>Actinomycetota</taxon>
        <taxon>Actinomycetes</taxon>
        <taxon>Streptosporangiales</taxon>
        <taxon>Streptosporangiaceae</taxon>
        <taxon>Nonomuraea</taxon>
    </lineage>
</organism>
<keyword evidence="3" id="KW-0969">Cilium</keyword>
<sequence>LSAGPLRPADLRPMPLDHPPDGAVRTTAAGRFLTSPMRRGEPLTDARLLHSFPLPPGMVATPVRISDPAAARLLAAGSTIDVLAAWEEGTPARTIAEDTRVVTIPPAKPSDEDHGTLVVLATTTTQAAELAAAQTGGHLSITIQPLG</sequence>
<feature type="domain" description="Flp pilus assembly protein RcpC/CpaB" evidence="2">
    <location>
        <begin position="54"/>
        <end position="142"/>
    </location>
</feature>
<evidence type="ECO:0000313" key="3">
    <source>
        <dbReference type="EMBL" id="MBF8194574.1"/>
    </source>
</evidence>
<comment type="caution">
    <text evidence="3">The sequence shown here is derived from an EMBL/GenBank/DDBJ whole genome shotgun (WGS) entry which is preliminary data.</text>
</comment>
<dbReference type="CDD" id="cd11614">
    <property type="entry name" value="SAF_CpaB_FlgA_like"/>
    <property type="match status" value="1"/>
</dbReference>
<dbReference type="RefSeq" id="WP_195903384.1">
    <property type="nucleotide sequence ID" value="NZ_JADOGI010000461.1"/>
</dbReference>
<proteinExistence type="predicted"/>
<keyword evidence="4" id="KW-1185">Reference proteome</keyword>
<keyword evidence="3" id="KW-0966">Cell projection</keyword>
<dbReference type="Pfam" id="PF16976">
    <property type="entry name" value="RcpC"/>
    <property type="match status" value="1"/>
</dbReference>
<keyword evidence="3" id="KW-0282">Flagellum</keyword>
<dbReference type="InterPro" id="IPR031571">
    <property type="entry name" value="RcpC_dom"/>
</dbReference>
<gene>
    <name evidence="3" type="ORF">ITP53_54770</name>
</gene>
<evidence type="ECO:0000259" key="2">
    <source>
        <dbReference type="Pfam" id="PF16976"/>
    </source>
</evidence>
<accession>A0A931AP80</accession>
<name>A0A931AP80_9ACTN</name>
<protein>
    <submittedName>
        <fullName evidence="3">Flagellar biosynthesis protein FlgA</fullName>
    </submittedName>
</protein>
<dbReference type="AlphaFoldDB" id="A0A931AP80"/>
<feature type="non-terminal residue" evidence="3">
    <location>
        <position position="1"/>
    </location>
</feature>
<evidence type="ECO:0000313" key="4">
    <source>
        <dbReference type="Proteomes" id="UP000605361"/>
    </source>
</evidence>
<evidence type="ECO:0000256" key="1">
    <source>
        <dbReference type="SAM" id="MobiDB-lite"/>
    </source>
</evidence>
<dbReference type="EMBL" id="JADOGI010000461">
    <property type="protein sequence ID" value="MBF8194574.1"/>
    <property type="molecule type" value="Genomic_DNA"/>
</dbReference>
<dbReference type="Proteomes" id="UP000605361">
    <property type="component" value="Unassembled WGS sequence"/>
</dbReference>
<feature type="region of interest" description="Disordered" evidence="1">
    <location>
        <begin position="1"/>
        <end position="23"/>
    </location>
</feature>
<reference evidence="3" key="1">
    <citation type="submission" date="2020-11" db="EMBL/GenBank/DDBJ databases">
        <title>Whole-genome analyses of Nonomuraea sp. K274.</title>
        <authorList>
            <person name="Veyisoglu A."/>
        </authorList>
    </citation>
    <scope>NUCLEOTIDE SEQUENCE</scope>
    <source>
        <strain evidence="3">K274</strain>
    </source>
</reference>